<organism evidence="2 3">
    <name type="scientific">Sorangium cellulosum</name>
    <name type="common">Polyangium cellulosum</name>
    <dbReference type="NCBI Taxonomy" id="56"/>
    <lineage>
        <taxon>Bacteria</taxon>
        <taxon>Pseudomonadati</taxon>
        <taxon>Myxococcota</taxon>
        <taxon>Polyangia</taxon>
        <taxon>Polyangiales</taxon>
        <taxon>Polyangiaceae</taxon>
        <taxon>Sorangium</taxon>
    </lineage>
</organism>
<accession>A0A2L0EU06</accession>
<dbReference type="Pfam" id="PF11127">
    <property type="entry name" value="YgaP-like_TM"/>
    <property type="match status" value="1"/>
</dbReference>
<sequence length="265" mass="28516">MSTSLIDEPLYPLPEQVFRRKVNVAGKERVFSAVGGGALLLYGLGRRSLPGFALAALGGALVARGATGNCQLYRTLGVDTAHVVEERASAARKATGLSAVFRGERVMSRTQRSITISRPLEEVYLFLRNLSNLPRFMDELKAVHDLGDGRYRFVLKGPRGSTIEQDVAIAEDVENRKIVWRAIAPGRGAPSGEVTLATAPLGRGTEVALVLQTESVGGLLGHIATTLRGGGPAVMPRGDLRRLRQLLETGETATAEGPHGRRTWR</sequence>
<gene>
    <name evidence="2" type="ORF">SOCE26_041980</name>
</gene>
<dbReference type="InterPro" id="IPR023393">
    <property type="entry name" value="START-like_dom_sf"/>
</dbReference>
<evidence type="ECO:0000313" key="3">
    <source>
        <dbReference type="Proteomes" id="UP000238348"/>
    </source>
</evidence>
<name>A0A2L0EU06_SORCE</name>
<feature type="domain" description="Inner membrane protein YgaP-like transmembrane" evidence="1">
    <location>
        <begin position="21"/>
        <end position="82"/>
    </location>
</feature>
<dbReference type="AlphaFoldDB" id="A0A2L0EU06"/>
<dbReference type="CDD" id="cd07817">
    <property type="entry name" value="SRPBCC_8"/>
    <property type="match status" value="1"/>
</dbReference>
<proteinExistence type="predicted"/>
<reference evidence="2 3" key="1">
    <citation type="submission" date="2015-09" db="EMBL/GenBank/DDBJ databases">
        <title>Sorangium comparison.</title>
        <authorList>
            <person name="Zaburannyi N."/>
            <person name="Bunk B."/>
            <person name="Overmann J."/>
            <person name="Mueller R."/>
        </authorList>
    </citation>
    <scope>NUCLEOTIDE SEQUENCE [LARGE SCALE GENOMIC DNA]</scope>
    <source>
        <strain evidence="2 3">So ce26</strain>
    </source>
</reference>
<dbReference type="Pfam" id="PF10604">
    <property type="entry name" value="Polyketide_cyc2"/>
    <property type="match status" value="1"/>
</dbReference>
<evidence type="ECO:0000313" key="2">
    <source>
        <dbReference type="EMBL" id="AUX42764.1"/>
    </source>
</evidence>
<protein>
    <submittedName>
        <fullName evidence="2">Cyclase/dehydrase</fullName>
    </submittedName>
</protein>
<dbReference type="InterPro" id="IPR021309">
    <property type="entry name" value="YgaP-like_TM"/>
</dbReference>
<dbReference type="Proteomes" id="UP000238348">
    <property type="component" value="Chromosome"/>
</dbReference>
<evidence type="ECO:0000259" key="1">
    <source>
        <dbReference type="Pfam" id="PF11127"/>
    </source>
</evidence>
<dbReference type="Gene3D" id="3.30.530.20">
    <property type="match status" value="1"/>
</dbReference>
<dbReference type="RefSeq" id="WP_104981526.1">
    <property type="nucleotide sequence ID" value="NZ_CP012673.1"/>
</dbReference>
<dbReference type="OrthoDB" id="9797595at2"/>
<dbReference type="EMBL" id="CP012673">
    <property type="protein sequence ID" value="AUX42764.1"/>
    <property type="molecule type" value="Genomic_DNA"/>
</dbReference>
<dbReference type="SUPFAM" id="SSF55961">
    <property type="entry name" value="Bet v1-like"/>
    <property type="match status" value="1"/>
</dbReference>
<dbReference type="InterPro" id="IPR019587">
    <property type="entry name" value="Polyketide_cyclase/dehydratase"/>
</dbReference>